<accession>A0A9P0MBQ6</accession>
<dbReference type="AlphaFoldDB" id="A0A9P0MBQ6"/>
<dbReference type="PANTHER" id="PTHR46599:SF6">
    <property type="entry name" value="DUAL SPECIFICITY PHOSPHATASE 26"/>
    <property type="match status" value="1"/>
</dbReference>
<feature type="compositionally biased region" description="Low complexity" evidence="1">
    <location>
        <begin position="119"/>
        <end position="131"/>
    </location>
</feature>
<reference evidence="3" key="1">
    <citation type="submission" date="2022-03" db="EMBL/GenBank/DDBJ databases">
        <authorList>
            <person name="Sayadi A."/>
        </authorList>
    </citation>
    <scope>NUCLEOTIDE SEQUENCE</scope>
</reference>
<proteinExistence type="predicted"/>
<comment type="caution">
    <text evidence="3">The sequence shown here is derived from an EMBL/GenBank/DDBJ whole genome shotgun (WGS) entry which is preliminary data.</text>
</comment>
<dbReference type="OrthoDB" id="6077919at2759"/>
<dbReference type="Pfam" id="PF13843">
    <property type="entry name" value="DDE_Tnp_1_7"/>
    <property type="match status" value="1"/>
</dbReference>
<feature type="region of interest" description="Disordered" evidence="1">
    <location>
        <begin position="112"/>
        <end position="134"/>
    </location>
</feature>
<evidence type="ECO:0000259" key="2">
    <source>
        <dbReference type="Pfam" id="PF13843"/>
    </source>
</evidence>
<dbReference type="EMBL" id="CAKOFQ010007872">
    <property type="protein sequence ID" value="CAH2009351.1"/>
    <property type="molecule type" value="Genomic_DNA"/>
</dbReference>
<gene>
    <name evidence="3" type="ORF">ACAOBT_LOCUS30797</name>
</gene>
<evidence type="ECO:0000256" key="1">
    <source>
        <dbReference type="SAM" id="MobiDB-lite"/>
    </source>
</evidence>
<evidence type="ECO:0000313" key="3">
    <source>
        <dbReference type="EMBL" id="CAH2009351.1"/>
    </source>
</evidence>
<dbReference type="PANTHER" id="PTHR46599">
    <property type="entry name" value="PIGGYBAC TRANSPOSABLE ELEMENT-DERIVED PROTEIN 4"/>
    <property type="match status" value="1"/>
</dbReference>
<keyword evidence="4" id="KW-1185">Reference proteome</keyword>
<organism evidence="3 4">
    <name type="scientific">Acanthoscelides obtectus</name>
    <name type="common">Bean weevil</name>
    <name type="synonym">Bruchus obtectus</name>
    <dbReference type="NCBI Taxonomy" id="200917"/>
    <lineage>
        <taxon>Eukaryota</taxon>
        <taxon>Metazoa</taxon>
        <taxon>Ecdysozoa</taxon>
        <taxon>Arthropoda</taxon>
        <taxon>Hexapoda</taxon>
        <taxon>Insecta</taxon>
        <taxon>Pterygota</taxon>
        <taxon>Neoptera</taxon>
        <taxon>Endopterygota</taxon>
        <taxon>Coleoptera</taxon>
        <taxon>Polyphaga</taxon>
        <taxon>Cucujiformia</taxon>
        <taxon>Chrysomeloidea</taxon>
        <taxon>Chrysomelidae</taxon>
        <taxon>Bruchinae</taxon>
        <taxon>Bruchini</taxon>
        <taxon>Acanthoscelides</taxon>
    </lineage>
</organism>
<protein>
    <recommendedName>
        <fullName evidence="2">PiggyBac transposable element-derived protein domain-containing protein</fullName>
    </recommendedName>
</protein>
<evidence type="ECO:0000313" key="4">
    <source>
        <dbReference type="Proteomes" id="UP001152888"/>
    </source>
</evidence>
<name>A0A9P0MBQ6_ACAOB</name>
<feature type="domain" description="PiggyBac transposable element-derived protein" evidence="2">
    <location>
        <begin position="13"/>
        <end position="67"/>
    </location>
</feature>
<sequence>MSTLHHDKAISDRADKKPQVILDYNATKGAVDTLDQLIGTYTCKKKTNRWPMVIFYNMIDTSAYNAFVLWTSINPNWNENKLTKRRLYLEELGKALVTPLITSRKFLPRGEESRRLVRRSQASGSGSEAQSDIPCTSVTGTATKRARCKFCPSRNDNKTNILCCICRKHICKMHSSCYCPNCKQN</sequence>
<dbReference type="Proteomes" id="UP001152888">
    <property type="component" value="Unassembled WGS sequence"/>
</dbReference>
<dbReference type="InterPro" id="IPR029526">
    <property type="entry name" value="PGBD"/>
</dbReference>